<evidence type="ECO:0000313" key="3">
    <source>
        <dbReference type="Proteomes" id="UP000661025"/>
    </source>
</evidence>
<reference evidence="2" key="1">
    <citation type="submission" date="2020-09" db="EMBL/GenBank/DDBJ databases">
        <title>Streptomyces canutascabiei sp. nov., which causes potato common scab and is distributed across the world.</title>
        <authorList>
            <person name="Nguyen H.P."/>
            <person name="Weisberg A.J."/>
            <person name="Chang J.H."/>
            <person name="Clarke C.R."/>
        </authorList>
    </citation>
    <scope>NUCLEOTIDE SEQUENCE</scope>
    <source>
        <strain evidence="2">ID-01-6.2a</strain>
    </source>
</reference>
<dbReference type="RefSeq" id="WP_192360371.1">
    <property type="nucleotide sequence ID" value="NZ_CP119182.1"/>
</dbReference>
<dbReference type="GeneID" id="79933775"/>
<protein>
    <submittedName>
        <fullName evidence="2">Uncharacterized protein</fullName>
    </submittedName>
</protein>
<comment type="caution">
    <text evidence="2">The sequence shown here is derived from an EMBL/GenBank/DDBJ whole genome shotgun (WGS) entry which is preliminary data.</text>
</comment>
<feature type="region of interest" description="Disordered" evidence="1">
    <location>
        <begin position="232"/>
        <end position="256"/>
    </location>
</feature>
<dbReference type="AlphaFoldDB" id="A0A927KZY7"/>
<evidence type="ECO:0000256" key="1">
    <source>
        <dbReference type="SAM" id="MobiDB-lite"/>
    </source>
</evidence>
<dbReference type="EMBL" id="JACYXT010000003">
    <property type="protein sequence ID" value="MBD9723481.1"/>
    <property type="molecule type" value="Genomic_DNA"/>
</dbReference>
<proteinExistence type="predicted"/>
<accession>A0A927KZY7</accession>
<dbReference type="Proteomes" id="UP000661025">
    <property type="component" value="Unassembled WGS sequence"/>
</dbReference>
<name>A0A927KZY7_9ACTN</name>
<evidence type="ECO:0000313" key="2">
    <source>
        <dbReference type="EMBL" id="MBD9723481.1"/>
    </source>
</evidence>
<gene>
    <name evidence="2" type="ORF">IHE70_09525</name>
</gene>
<sequence length="256" mass="28256">MTDTTEPQTVEERVARHLAARDWLTTEDRWDNATSSFRANYLSDAREVIALVQAAVVPAADRAALRDRIADALYVHDHPGWRVPLREADVEPVYQERAAAILSVLPAPADRAAVLEEAADKLAEFIALHGPTSRTVAGWTGAEAFLRRMAVESAVVDRVAAETEAHPAEHTWAAELHDPLADEWVPGTRYTDRDRAVNALTHAKRLGPTWKDGTPTERRLVRATTTYTVEEPDGPVVEAQPGKDTETPEVVAYSDR</sequence>
<organism evidence="2 3">
    <name type="scientific">Streptomyces caniscabiei</name>
    <dbReference type="NCBI Taxonomy" id="2746961"/>
    <lineage>
        <taxon>Bacteria</taxon>
        <taxon>Bacillati</taxon>
        <taxon>Actinomycetota</taxon>
        <taxon>Actinomycetes</taxon>
        <taxon>Kitasatosporales</taxon>
        <taxon>Streptomycetaceae</taxon>
        <taxon>Streptomyces</taxon>
    </lineage>
</organism>